<accession>A0A934RWV8</accession>
<keyword evidence="3" id="KW-0732">Signal</keyword>
<dbReference type="RefSeq" id="WP_200354470.1">
    <property type="nucleotide sequence ID" value="NZ_JAENIL010000007.1"/>
</dbReference>
<dbReference type="Proteomes" id="UP000617628">
    <property type="component" value="Unassembled WGS sequence"/>
</dbReference>
<dbReference type="InterPro" id="IPR012334">
    <property type="entry name" value="Pectin_lyas_fold"/>
</dbReference>
<dbReference type="InterPro" id="IPR006626">
    <property type="entry name" value="PbH1"/>
</dbReference>
<dbReference type="PANTHER" id="PTHR40088:SF2">
    <property type="entry name" value="SECRETED SUGAR HYDROLASE"/>
    <property type="match status" value="1"/>
</dbReference>
<dbReference type="EMBL" id="JAENIL010000007">
    <property type="protein sequence ID" value="MBK1876256.1"/>
    <property type="molecule type" value="Genomic_DNA"/>
</dbReference>
<dbReference type="PROSITE" id="PS51257">
    <property type="entry name" value="PROKAR_LIPOPROTEIN"/>
    <property type="match status" value="1"/>
</dbReference>
<dbReference type="InterPro" id="IPR011050">
    <property type="entry name" value="Pectin_lyase_fold/virulence"/>
</dbReference>
<gene>
    <name evidence="5" type="ORF">JIN87_05215</name>
</gene>
<dbReference type="SMART" id="SM00710">
    <property type="entry name" value="PbH1"/>
    <property type="match status" value="5"/>
</dbReference>
<organism evidence="5 6">
    <name type="scientific">Pelagicoccus mobilis</name>
    <dbReference type="NCBI Taxonomy" id="415221"/>
    <lineage>
        <taxon>Bacteria</taxon>
        <taxon>Pseudomonadati</taxon>
        <taxon>Verrucomicrobiota</taxon>
        <taxon>Opitutia</taxon>
        <taxon>Puniceicoccales</taxon>
        <taxon>Pelagicoccaceae</taxon>
        <taxon>Pelagicoccus</taxon>
    </lineage>
</organism>
<evidence type="ECO:0000256" key="2">
    <source>
        <dbReference type="ARBA" id="ARBA00022525"/>
    </source>
</evidence>
<dbReference type="Pfam" id="PF13229">
    <property type="entry name" value="Beta_helix"/>
    <property type="match status" value="1"/>
</dbReference>
<name>A0A934RWV8_9BACT</name>
<sequence>MKRLPLFALCFFTVSCSTLTLGKTIHVSTKGSLEGTGESGAPFLEISQAASIALPGDTVIIHQGTYREWVKPRHSGLDDENRITYRAAPGESVTIKGSEVASDWTLAPEVGPEVWKFEVTDASFEGSNPFKTPIFSGGTDPFADNDQSGWITYGAWHSRGMIYLDGTAFTEVQSRAEVASNSLRWHSEDTATGSVVYANFGEIDPADHLIEYNARESIFMPAVAGVDYITVEGLELRQAASGWAPPTMVFQSGAIGPRGGRSWIIENCRISDSRCVGVILGMATNIDMNSTRIEDFGHHIVRNNVIRRCGQAGIAGERGVSRSLIEGNLIDGVNTLREFGGWETAGIKHHLAIDYTLSNNTIRDVQNLHSAAYGIWIDFANQGVRITRNIIYDTAEFSLYLEHNHGPILIDHNIIQGKAIKSGSEGVIIAHNLFVDGLFDIGIAYAGDNRRSAYYTPHTLNQVGTRLGLPSSTRWYNNLFIGNGLDSVTQHSGDASNYNVFYHGASPSPWADSNSATSNFDPSFQINETDWNVEVHYNLDTNALIENMPLVDYEMIGILSPSNQSIEDQLGNGITVDRDLRGDHFDTPNAGPLSRTNIGPQQVKRVYGGPESKLGHSFFKFERAGPHMFALSWEQNRELQLGSDYQLQLSENLQLWRAPFESELTELSSEVADDPNRLAHQLSLSPETQSLFLRFAVR</sequence>
<evidence type="ECO:0000313" key="6">
    <source>
        <dbReference type="Proteomes" id="UP000617628"/>
    </source>
</evidence>
<evidence type="ECO:0000256" key="3">
    <source>
        <dbReference type="ARBA" id="ARBA00022729"/>
    </source>
</evidence>
<reference evidence="5" key="1">
    <citation type="submission" date="2021-01" db="EMBL/GenBank/DDBJ databases">
        <title>Modified the classification status of verrucomicrobia.</title>
        <authorList>
            <person name="Feng X."/>
        </authorList>
    </citation>
    <scope>NUCLEOTIDE SEQUENCE</scope>
    <source>
        <strain evidence="5">KCTC 13126</strain>
    </source>
</reference>
<dbReference type="InterPro" id="IPR039448">
    <property type="entry name" value="Beta_helix"/>
</dbReference>
<dbReference type="PANTHER" id="PTHR40088">
    <property type="entry name" value="PECTATE LYASE (EUROFUNG)"/>
    <property type="match status" value="1"/>
</dbReference>
<evidence type="ECO:0000259" key="4">
    <source>
        <dbReference type="Pfam" id="PF13229"/>
    </source>
</evidence>
<dbReference type="AlphaFoldDB" id="A0A934RWV8"/>
<evidence type="ECO:0000313" key="5">
    <source>
        <dbReference type="EMBL" id="MBK1876256.1"/>
    </source>
</evidence>
<keyword evidence="6" id="KW-1185">Reference proteome</keyword>
<dbReference type="GO" id="GO:0005576">
    <property type="term" value="C:extracellular region"/>
    <property type="evidence" value="ECO:0007669"/>
    <property type="project" value="UniProtKB-SubCell"/>
</dbReference>
<proteinExistence type="predicted"/>
<comment type="subcellular location">
    <subcellularLocation>
        <location evidence="1">Secreted</location>
    </subcellularLocation>
</comment>
<dbReference type="GO" id="GO:0016837">
    <property type="term" value="F:carbon-oxygen lyase activity, acting on polysaccharides"/>
    <property type="evidence" value="ECO:0007669"/>
    <property type="project" value="TreeGrafter"/>
</dbReference>
<feature type="domain" description="Right handed beta helix" evidence="4">
    <location>
        <begin position="259"/>
        <end position="432"/>
    </location>
</feature>
<comment type="caution">
    <text evidence="5">The sequence shown here is derived from an EMBL/GenBank/DDBJ whole genome shotgun (WGS) entry which is preliminary data.</text>
</comment>
<dbReference type="SUPFAM" id="SSF51126">
    <property type="entry name" value="Pectin lyase-like"/>
    <property type="match status" value="1"/>
</dbReference>
<protein>
    <submittedName>
        <fullName evidence="5">Right-handed parallel beta-helix repeat-containing protein</fullName>
    </submittedName>
</protein>
<evidence type="ECO:0000256" key="1">
    <source>
        <dbReference type="ARBA" id="ARBA00004613"/>
    </source>
</evidence>
<dbReference type="InterPro" id="IPR052052">
    <property type="entry name" value="Polysaccharide_Lyase_9"/>
</dbReference>
<keyword evidence="2" id="KW-0964">Secreted</keyword>
<dbReference type="Gene3D" id="2.160.20.10">
    <property type="entry name" value="Single-stranded right-handed beta-helix, Pectin lyase-like"/>
    <property type="match status" value="2"/>
</dbReference>